<feature type="region of interest" description="Disordered" evidence="1">
    <location>
        <begin position="58"/>
        <end position="84"/>
    </location>
</feature>
<gene>
    <name evidence="2" type="ORF">CEXT_296611</name>
</gene>
<proteinExistence type="predicted"/>
<comment type="caution">
    <text evidence="2">The sequence shown here is derived from an EMBL/GenBank/DDBJ whole genome shotgun (WGS) entry which is preliminary data.</text>
</comment>
<sequence length="135" mass="15948">MGMDQKRVRQRIKVIDSMEEKTNAIHQAIRDIRQLIIYTVRVKHVGNYLKIKTKQLKEGKKKKMGMDKKKRVRQRIKVMDSVEEKSSHSRYQAANYLHYESQTYRQLSENQDKAAEVSKSISLKLRNLNRSQGSL</sequence>
<protein>
    <submittedName>
        <fullName evidence="2">Uncharacterized protein</fullName>
    </submittedName>
</protein>
<reference evidence="2 3" key="1">
    <citation type="submission" date="2021-06" db="EMBL/GenBank/DDBJ databases">
        <title>Caerostris extrusa draft genome.</title>
        <authorList>
            <person name="Kono N."/>
            <person name="Arakawa K."/>
        </authorList>
    </citation>
    <scope>NUCLEOTIDE SEQUENCE [LARGE SCALE GENOMIC DNA]</scope>
</reference>
<evidence type="ECO:0000313" key="2">
    <source>
        <dbReference type="EMBL" id="GIY59660.1"/>
    </source>
</evidence>
<accession>A0AAV4UPL4</accession>
<evidence type="ECO:0000256" key="1">
    <source>
        <dbReference type="SAM" id="MobiDB-lite"/>
    </source>
</evidence>
<organism evidence="2 3">
    <name type="scientific">Caerostris extrusa</name>
    <name type="common">Bark spider</name>
    <name type="synonym">Caerostris bankana</name>
    <dbReference type="NCBI Taxonomy" id="172846"/>
    <lineage>
        <taxon>Eukaryota</taxon>
        <taxon>Metazoa</taxon>
        <taxon>Ecdysozoa</taxon>
        <taxon>Arthropoda</taxon>
        <taxon>Chelicerata</taxon>
        <taxon>Arachnida</taxon>
        <taxon>Araneae</taxon>
        <taxon>Araneomorphae</taxon>
        <taxon>Entelegynae</taxon>
        <taxon>Araneoidea</taxon>
        <taxon>Araneidae</taxon>
        <taxon>Caerostris</taxon>
    </lineage>
</organism>
<dbReference type="EMBL" id="BPLR01013229">
    <property type="protein sequence ID" value="GIY59660.1"/>
    <property type="molecule type" value="Genomic_DNA"/>
</dbReference>
<dbReference type="AlphaFoldDB" id="A0AAV4UPL4"/>
<keyword evidence="3" id="KW-1185">Reference proteome</keyword>
<name>A0AAV4UPL4_CAEEX</name>
<dbReference type="Proteomes" id="UP001054945">
    <property type="component" value="Unassembled WGS sequence"/>
</dbReference>
<feature type="compositionally biased region" description="Basic residues" evidence="1">
    <location>
        <begin position="58"/>
        <end position="76"/>
    </location>
</feature>
<evidence type="ECO:0000313" key="3">
    <source>
        <dbReference type="Proteomes" id="UP001054945"/>
    </source>
</evidence>